<evidence type="ECO:0000313" key="3">
    <source>
        <dbReference type="Proteomes" id="UP000261704"/>
    </source>
</evidence>
<reference evidence="2 3" key="1">
    <citation type="submission" date="2018-09" db="EMBL/GenBank/DDBJ databases">
        <title>Profundibacter amoris BAR1 gen. nov., sp. nov., a new member of the Roseobacter clade isolated at Lokis Castle Vent Field on the Arctic Mid-Oceanic Ridge.</title>
        <authorList>
            <person name="Le Moine Bauer S."/>
            <person name="Sjoeberg A.G."/>
            <person name="L'Haridon S."/>
            <person name="Stokke R."/>
            <person name="Roalkvam I."/>
            <person name="Steen I.H."/>
            <person name="Dahle H."/>
        </authorList>
    </citation>
    <scope>NUCLEOTIDE SEQUENCE [LARGE SCALE GENOMIC DNA]</scope>
    <source>
        <strain evidence="2 3">BAR1</strain>
    </source>
</reference>
<dbReference type="PANTHER" id="PTHR39203:SF1">
    <property type="entry name" value="CYTOPLASMIC PROTEIN"/>
    <property type="match status" value="1"/>
</dbReference>
<dbReference type="RefSeq" id="WP_118941502.1">
    <property type="nucleotide sequence ID" value="NZ_CP032125.1"/>
</dbReference>
<dbReference type="SMART" id="SM01022">
    <property type="entry name" value="ASCH"/>
    <property type="match status" value="1"/>
</dbReference>
<keyword evidence="3" id="KW-1185">Reference proteome</keyword>
<dbReference type="EMBL" id="CP032125">
    <property type="protein sequence ID" value="AXX96844.1"/>
    <property type="molecule type" value="Genomic_DNA"/>
</dbReference>
<sequence>MIIDLQDTYPGAGTFTLGEDAETSAALIALVRAKTKHAECAPLAEFGGDEAAMPKVGRCDIIANWDGTPAVVVKTTSVKTLPFDKVTERMALAEGEHETLAEWRKAREKHFKRNGGFTPDMPLVFEFFEVVENLIGSEIDPDEETK</sequence>
<dbReference type="InterPro" id="IPR015947">
    <property type="entry name" value="PUA-like_sf"/>
</dbReference>
<dbReference type="SUPFAM" id="SSF88697">
    <property type="entry name" value="PUA domain-like"/>
    <property type="match status" value="1"/>
</dbReference>
<dbReference type="AlphaFoldDB" id="A0A347UDB6"/>
<dbReference type="KEGG" id="pamo:BAR1_02180"/>
<gene>
    <name evidence="2" type="ORF">BAR1_02180</name>
</gene>
<dbReference type="Pfam" id="PF04266">
    <property type="entry name" value="ASCH"/>
    <property type="match status" value="1"/>
</dbReference>
<protein>
    <submittedName>
        <fullName evidence="2">ASCH domain-containing protein</fullName>
    </submittedName>
</protein>
<organism evidence="2 3">
    <name type="scientific">Profundibacter amoris</name>
    <dbReference type="NCBI Taxonomy" id="2171755"/>
    <lineage>
        <taxon>Bacteria</taxon>
        <taxon>Pseudomonadati</taxon>
        <taxon>Pseudomonadota</taxon>
        <taxon>Alphaproteobacteria</taxon>
        <taxon>Rhodobacterales</taxon>
        <taxon>Paracoccaceae</taxon>
        <taxon>Profundibacter</taxon>
    </lineage>
</organism>
<proteinExistence type="predicted"/>
<dbReference type="Proteomes" id="UP000261704">
    <property type="component" value="Chromosome"/>
</dbReference>
<dbReference type="Gene3D" id="3.10.400.10">
    <property type="entry name" value="Sulfate adenylyltransferase"/>
    <property type="match status" value="1"/>
</dbReference>
<dbReference type="PANTHER" id="PTHR39203">
    <property type="entry name" value="CYTOPLASMIC PROTEIN-RELATED"/>
    <property type="match status" value="1"/>
</dbReference>
<accession>A0A347UDB6</accession>
<evidence type="ECO:0000259" key="1">
    <source>
        <dbReference type="SMART" id="SM01022"/>
    </source>
</evidence>
<dbReference type="OrthoDB" id="9807542at2"/>
<feature type="domain" description="ASCH" evidence="1">
    <location>
        <begin position="15"/>
        <end position="132"/>
    </location>
</feature>
<evidence type="ECO:0000313" key="2">
    <source>
        <dbReference type="EMBL" id="AXX96844.1"/>
    </source>
</evidence>
<dbReference type="InterPro" id="IPR007374">
    <property type="entry name" value="ASCH_domain"/>
</dbReference>
<dbReference type="InterPro" id="IPR009326">
    <property type="entry name" value="DUF984"/>
</dbReference>
<name>A0A347UDB6_9RHOB</name>